<organism evidence="2">
    <name type="scientific">Arundo donax</name>
    <name type="common">Giant reed</name>
    <name type="synonym">Donax arundinaceus</name>
    <dbReference type="NCBI Taxonomy" id="35708"/>
    <lineage>
        <taxon>Eukaryota</taxon>
        <taxon>Viridiplantae</taxon>
        <taxon>Streptophyta</taxon>
        <taxon>Embryophyta</taxon>
        <taxon>Tracheophyta</taxon>
        <taxon>Spermatophyta</taxon>
        <taxon>Magnoliopsida</taxon>
        <taxon>Liliopsida</taxon>
        <taxon>Poales</taxon>
        <taxon>Poaceae</taxon>
        <taxon>PACMAD clade</taxon>
        <taxon>Arundinoideae</taxon>
        <taxon>Arundineae</taxon>
        <taxon>Arundo</taxon>
    </lineage>
</organism>
<evidence type="ECO:0000256" key="1">
    <source>
        <dbReference type="SAM" id="MobiDB-lite"/>
    </source>
</evidence>
<dbReference type="EMBL" id="GBRH01278194">
    <property type="protein sequence ID" value="JAD19701.1"/>
    <property type="molecule type" value="Transcribed_RNA"/>
</dbReference>
<reference evidence="2" key="1">
    <citation type="submission" date="2014-09" db="EMBL/GenBank/DDBJ databases">
        <authorList>
            <person name="Magalhaes I.L.F."/>
            <person name="Oliveira U."/>
            <person name="Santos F.R."/>
            <person name="Vidigal T.H.D.A."/>
            <person name="Brescovit A.D."/>
            <person name="Santos A.J."/>
        </authorList>
    </citation>
    <scope>NUCLEOTIDE SEQUENCE</scope>
    <source>
        <tissue evidence="2">Shoot tissue taken approximately 20 cm above the soil surface</tissue>
    </source>
</reference>
<sequence>MFLFPVVQKTRNWSGVSEQLARTAIQAKEQTCSDFSSFLPPSPVSRSSPHRERREKERINPANGGNKNRLQEKEAEMVGRTRPNSERERSVEWVEKNMKNGWRKICQEERRGRGRERQQGGGWGWC</sequence>
<proteinExistence type="predicted"/>
<feature type="compositionally biased region" description="Low complexity" evidence="1">
    <location>
        <begin position="33"/>
        <end position="47"/>
    </location>
</feature>
<name>A0A0A8Y114_ARUDO</name>
<feature type="compositionally biased region" description="Basic and acidic residues" evidence="1">
    <location>
        <begin position="69"/>
        <end position="92"/>
    </location>
</feature>
<reference evidence="2" key="2">
    <citation type="journal article" date="2015" name="Data Brief">
        <title>Shoot transcriptome of the giant reed, Arundo donax.</title>
        <authorList>
            <person name="Barrero R.A."/>
            <person name="Guerrero F.D."/>
            <person name="Moolhuijzen P."/>
            <person name="Goolsby J.A."/>
            <person name="Tidwell J."/>
            <person name="Bellgard S.E."/>
            <person name="Bellgard M.I."/>
        </authorList>
    </citation>
    <scope>NUCLEOTIDE SEQUENCE</scope>
    <source>
        <tissue evidence="2">Shoot tissue taken approximately 20 cm above the soil surface</tissue>
    </source>
</reference>
<accession>A0A0A8Y114</accession>
<evidence type="ECO:0000313" key="2">
    <source>
        <dbReference type="EMBL" id="JAD19701.1"/>
    </source>
</evidence>
<feature type="region of interest" description="Disordered" evidence="1">
    <location>
        <begin position="32"/>
        <end position="92"/>
    </location>
</feature>
<protein>
    <submittedName>
        <fullName evidence="2">Uncharacterized protein</fullName>
    </submittedName>
</protein>
<feature type="compositionally biased region" description="Basic and acidic residues" evidence="1">
    <location>
        <begin position="49"/>
        <end position="59"/>
    </location>
</feature>
<dbReference type="AlphaFoldDB" id="A0A0A8Y114"/>